<organism evidence="7 8">
    <name type="scientific">Flavobacterium branchiicola</name>
    <dbReference type="NCBI Taxonomy" id="1114875"/>
    <lineage>
        <taxon>Bacteria</taxon>
        <taxon>Pseudomonadati</taxon>
        <taxon>Bacteroidota</taxon>
        <taxon>Flavobacteriia</taxon>
        <taxon>Flavobacteriales</taxon>
        <taxon>Flavobacteriaceae</taxon>
        <taxon>Flavobacterium</taxon>
    </lineage>
</organism>
<dbReference type="PANTHER" id="PTHR37422">
    <property type="entry name" value="TEICHURONIC ACID BIOSYNTHESIS PROTEIN TUAE"/>
    <property type="match status" value="1"/>
</dbReference>
<feature type="transmembrane region" description="Helical" evidence="5">
    <location>
        <begin position="322"/>
        <end position="340"/>
    </location>
</feature>
<evidence type="ECO:0000256" key="3">
    <source>
        <dbReference type="ARBA" id="ARBA00022989"/>
    </source>
</evidence>
<dbReference type="SUPFAM" id="SSF48452">
    <property type="entry name" value="TPR-like"/>
    <property type="match status" value="1"/>
</dbReference>
<evidence type="ECO:0000256" key="4">
    <source>
        <dbReference type="ARBA" id="ARBA00023136"/>
    </source>
</evidence>
<dbReference type="PANTHER" id="PTHR37422:SF13">
    <property type="entry name" value="LIPOPOLYSACCHARIDE BIOSYNTHESIS PROTEIN PA4999-RELATED"/>
    <property type="match status" value="1"/>
</dbReference>
<keyword evidence="3 5" id="KW-1133">Transmembrane helix</keyword>
<dbReference type="RefSeq" id="WP_213259854.1">
    <property type="nucleotide sequence ID" value="NZ_JAGYWA010000009.1"/>
</dbReference>
<dbReference type="Proteomes" id="UP001595935">
    <property type="component" value="Unassembled WGS sequence"/>
</dbReference>
<dbReference type="Gene3D" id="1.25.40.10">
    <property type="entry name" value="Tetratricopeptide repeat domain"/>
    <property type="match status" value="1"/>
</dbReference>
<keyword evidence="8" id="KW-1185">Reference proteome</keyword>
<feature type="transmembrane region" description="Helical" evidence="5">
    <location>
        <begin position="215"/>
        <end position="241"/>
    </location>
</feature>
<feature type="transmembrane region" description="Helical" evidence="5">
    <location>
        <begin position="129"/>
        <end position="146"/>
    </location>
</feature>
<evidence type="ECO:0000256" key="1">
    <source>
        <dbReference type="ARBA" id="ARBA00004141"/>
    </source>
</evidence>
<comment type="subcellular location">
    <subcellularLocation>
        <location evidence="1">Membrane</location>
        <topology evidence="1">Multi-pass membrane protein</topology>
    </subcellularLocation>
</comment>
<feature type="transmembrane region" description="Helical" evidence="5">
    <location>
        <begin position="76"/>
        <end position="109"/>
    </location>
</feature>
<dbReference type="GO" id="GO:0016874">
    <property type="term" value="F:ligase activity"/>
    <property type="evidence" value="ECO:0007669"/>
    <property type="project" value="UniProtKB-KW"/>
</dbReference>
<keyword evidence="7" id="KW-0436">Ligase</keyword>
<dbReference type="Pfam" id="PF04932">
    <property type="entry name" value="Wzy_C"/>
    <property type="match status" value="1"/>
</dbReference>
<feature type="transmembrane region" description="Helical" evidence="5">
    <location>
        <begin position="261"/>
        <end position="278"/>
    </location>
</feature>
<feature type="transmembrane region" description="Helical" evidence="5">
    <location>
        <begin position="52"/>
        <end position="69"/>
    </location>
</feature>
<dbReference type="InterPro" id="IPR011990">
    <property type="entry name" value="TPR-like_helical_dom_sf"/>
</dbReference>
<protein>
    <submittedName>
        <fullName evidence="7">O-antigen ligase family protein</fullName>
    </submittedName>
</protein>
<dbReference type="InterPro" id="IPR051533">
    <property type="entry name" value="WaaL-like"/>
</dbReference>
<evidence type="ECO:0000256" key="5">
    <source>
        <dbReference type="SAM" id="Phobius"/>
    </source>
</evidence>
<accession>A0ABV9PIH7</accession>
<evidence type="ECO:0000259" key="6">
    <source>
        <dbReference type="Pfam" id="PF04932"/>
    </source>
</evidence>
<name>A0ABV9PIH7_9FLAO</name>
<dbReference type="PROSITE" id="PS51257">
    <property type="entry name" value="PROKAR_LIPOPROTEIN"/>
    <property type="match status" value="1"/>
</dbReference>
<keyword evidence="2 5" id="KW-0812">Transmembrane</keyword>
<dbReference type="InterPro" id="IPR007016">
    <property type="entry name" value="O-antigen_ligase-rel_domated"/>
</dbReference>
<reference evidence="8" key="1">
    <citation type="journal article" date="2019" name="Int. J. Syst. Evol. Microbiol.">
        <title>The Global Catalogue of Microorganisms (GCM) 10K type strain sequencing project: providing services to taxonomists for standard genome sequencing and annotation.</title>
        <authorList>
            <consortium name="The Broad Institute Genomics Platform"/>
            <consortium name="The Broad Institute Genome Sequencing Center for Infectious Disease"/>
            <person name="Wu L."/>
            <person name="Ma J."/>
        </authorList>
    </citation>
    <scope>NUCLEOTIDE SEQUENCE [LARGE SCALE GENOMIC DNA]</scope>
    <source>
        <strain evidence="8">WYCCWR 13023</strain>
    </source>
</reference>
<evidence type="ECO:0000313" key="8">
    <source>
        <dbReference type="Proteomes" id="UP001595935"/>
    </source>
</evidence>
<feature type="transmembrane region" description="Helical" evidence="5">
    <location>
        <begin position="284"/>
        <end position="302"/>
    </location>
</feature>
<gene>
    <name evidence="7" type="ORF">ACFO5S_20265</name>
</gene>
<proteinExistence type="predicted"/>
<evidence type="ECO:0000256" key="2">
    <source>
        <dbReference type="ARBA" id="ARBA00022692"/>
    </source>
</evidence>
<evidence type="ECO:0000313" key="7">
    <source>
        <dbReference type="EMBL" id="MFC4749798.1"/>
    </source>
</evidence>
<comment type="caution">
    <text evidence="7">The sequence shown here is derived from an EMBL/GenBank/DDBJ whole genome shotgun (WGS) entry which is preliminary data.</text>
</comment>
<feature type="transmembrane region" description="Helical" evidence="5">
    <location>
        <begin position="12"/>
        <end position="32"/>
    </location>
</feature>
<keyword evidence="4 5" id="KW-0472">Membrane</keyword>
<feature type="domain" description="O-antigen ligase-related" evidence="6">
    <location>
        <begin position="80"/>
        <end position="230"/>
    </location>
</feature>
<sequence length="519" mass="59144">MSDKKEFNHKLLLYGIALISTFQACFCILQFLGIIASRNPFFSVTGSYNNPNVIAIFLALTTPAFLVLFKTKYKKLLLFCFAIILSSLVLLKCRAAFIGTILSITVFYSLEYNFIKWLKDAKNRTSMKGLLIVSLIVIISLSSHLYNAKKESSDGRKFIWKVSSLMALDKPVMGYGYGNFEKNYNLYQAKYISEGKADSDEIKNAGPVIMPHNELLYNFVEGGIIGLFFMILFFWLLISALKVKRNINPQEIKPKIIDDSYFNAAYAGVIAFIGISLVNSTIQVTPIMILLIMYAGLINTFLNPIGFPSLLTISLDNRTNLVFIKSVLLVFSCYMLYHLFETGKAQRQNKIADLLQKEYKLKEAAHIMFGLNKQLNEDSNYWKNYGIINLKEGKYNEALDCFNKSKKGSSLPDLYLGSAACYEKMKMYPYAINEYKQLVMFLPSKFSYRFKLMNAYLNNKDTINAGITAKQILMLEPRIPSQKVKQYKSMAAHLLKELKVDDGTLKNQKSDQLLSFFLN</sequence>
<dbReference type="EMBL" id="JBHSGV010000009">
    <property type="protein sequence ID" value="MFC4749798.1"/>
    <property type="molecule type" value="Genomic_DNA"/>
</dbReference>